<dbReference type="Proteomes" id="UP000786811">
    <property type="component" value="Unassembled WGS sequence"/>
</dbReference>
<feature type="non-terminal residue" evidence="1">
    <location>
        <position position="101"/>
    </location>
</feature>
<gene>
    <name evidence="1" type="ORF">HICCMSTLAB_LOCUS14111</name>
</gene>
<proteinExistence type="predicted"/>
<dbReference type="OrthoDB" id="7688248at2759"/>
<evidence type="ECO:0000313" key="2">
    <source>
        <dbReference type="Proteomes" id="UP000786811"/>
    </source>
</evidence>
<protein>
    <submittedName>
        <fullName evidence="1">Uncharacterized protein</fullName>
    </submittedName>
</protein>
<name>A0A8J2HT51_COTCN</name>
<comment type="caution">
    <text evidence="1">The sequence shown here is derived from an EMBL/GenBank/DDBJ whole genome shotgun (WGS) entry which is preliminary data.</text>
</comment>
<evidence type="ECO:0000313" key="1">
    <source>
        <dbReference type="EMBL" id="CAG5110973.1"/>
    </source>
</evidence>
<keyword evidence="2" id="KW-1185">Reference proteome</keyword>
<accession>A0A8J2HT51</accession>
<feature type="non-terminal residue" evidence="1">
    <location>
        <position position="1"/>
    </location>
</feature>
<reference evidence="1" key="1">
    <citation type="submission" date="2021-04" db="EMBL/GenBank/DDBJ databases">
        <authorList>
            <person name="Chebbi M.A.C M."/>
        </authorList>
    </citation>
    <scope>NUCLEOTIDE SEQUENCE</scope>
</reference>
<dbReference type="AlphaFoldDB" id="A0A8J2HT51"/>
<sequence>GAIEIILEDVLCPTFNKEYLTEPDVYLDANNQAFVNFSIIKQFPPDVQVRFHLLGASMGEFVIETGIDVEMGLCEIFGEPVIMGPLLKLYGFVAADCPPSP</sequence>
<dbReference type="EMBL" id="CAJNRD030001917">
    <property type="protein sequence ID" value="CAG5110973.1"/>
    <property type="molecule type" value="Genomic_DNA"/>
</dbReference>
<organism evidence="1 2">
    <name type="scientific">Cotesia congregata</name>
    <name type="common">Parasitoid wasp</name>
    <name type="synonym">Apanteles congregatus</name>
    <dbReference type="NCBI Taxonomy" id="51543"/>
    <lineage>
        <taxon>Eukaryota</taxon>
        <taxon>Metazoa</taxon>
        <taxon>Ecdysozoa</taxon>
        <taxon>Arthropoda</taxon>
        <taxon>Hexapoda</taxon>
        <taxon>Insecta</taxon>
        <taxon>Pterygota</taxon>
        <taxon>Neoptera</taxon>
        <taxon>Endopterygota</taxon>
        <taxon>Hymenoptera</taxon>
        <taxon>Apocrita</taxon>
        <taxon>Ichneumonoidea</taxon>
        <taxon>Braconidae</taxon>
        <taxon>Microgastrinae</taxon>
        <taxon>Cotesia</taxon>
    </lineage>
</organism>